<dbReference type="OrthoDB" id="7809559at2"/>
<evidence type="ECO:0000256" key="2">
    <source>
        <dbReference type="ARBA" id="ARBA00022630"/>
    </source>
</evidence>
<evidence type="ECO:0000313" key="7">
    <source>
        <dbReference type="EMBL" id="SMY09713.1"/>
    </source>
</evidence>
<dbReference type="InterPro" id="IPR050446">
    <property type="entry name" value="FAD-oxidoreductase/Apoptosis"/>
</dbReference>
<dbReference type="InterPro" id="IPR036188">
    <property type="entry name" value="FAD/NAD-bd_sf"/>
</dbReference>
<gene>
    <name evidence="7" type="primary">thcD_2</name>
    <name evidence="7" type="ORF">LOM8899_03885</name>
</gene>
<dbReference type="SUPFAM" id="SSF55424">
    <property type="entry name" value="FAD/NAD-linked reductases, dimerisation (C-terminal) domain"/>
    <property type="match status" value="1"/>
</dbReference>
<evidence type="ECO:0000313" key="8">
    <source>
        <dbReference type="Proteomes" id="UP000201613"/>
    </source>
</evidence>
<dbReference type="InterPro" id="IPR028202">
    <property type="entry name" value="Reductase_C"/>
</dbReference>
<dbReference type="PANTHER" id="PTHR43557:SF2">
    <property type="entry name" value="RIESKE DOMAIN-CONTAINING PROTEIN-RELATED"/>
    <property type="match status" value="1"/>
</dbReference>
<organism evidence="7 8">
    <name type="scientific">Flavimaricola marinus</name>
    <dbReference type="NCBI Taxonomy" id="1819565"/>
    <lineage>
        <taxon>Bacteria</taxon>
        <taxon>Pseudomonadati</taxon>
        <taxon>Pseudomonadota</taxon>
        <taxon>Alphaproteobacteria</taxon>
        <taxon>Rhodobacterales</taxon>
        <taxon>Paracoccaceae</taxon>
        <taxon>Flavimaricola</taxon>
    </lineage>
</organism>
<keyword evidence="3" id="KW-0274">FAD</keyword>
<evidence type="ECO:0000256" key="3">
    <source>
        <dbReference type="ARBA" id="ARBA00022827"/>
    </source>
</evidence>
<feature type="domain" description="FAD/NAD(P)-binding" evidence="5">
    <location>
        <begin position="4"/>
        <end position="290"/>
    </location>
</feature>
<evidence type="ECO:0000259" key="5">
    <source>
        <dbReference type="Pfam" id="PF07992"/>
    </source>
</evidence>
<accession>A0A238LJK1</accession>
<keyword evidence="4 7" id="KW-0560">Oxidoreductase</keyword>
<dbReference type="PANTHER" id="PTHR43557">
    <property type="entry name" value="APOPTOSIS-INDUCING FACTOR 1"/>
    <property type="match status" value="1"/>
</dbReference>
<dbReference type="Gene3D" id="3.30.390.30">
    <property type="match status" value="1"/>
</dbReference>
<evidence type="ECO:0000259" key="6">
    <source>
        <dbReference type="Pfam" id="PF14759"/>
    </source>
</evidence>
<comment type="cofactor">
    <cofactor evidence="1">
        <name>FAD</name>
        <dbReference type="ChEBI" id="CHEBI:57692"/>
    </cofactor>
</comment>
<dbReference type="InterPro" id="IPR016156">
    <property type="entry name" value="FAD/NAD-linked_Rdtase_dimer_sf"/>
</dbReference>
<proteinExistence type="predicted"/>
<feature type="domain" description="Reductase C-terminal" evidence="6">
    <location>
        <begin position="309"/>
        <end position="396"/>
    </location>
</feature>
<name>A0A238LJK1_9RHOB</name>
<dbReference type="PRINTS" id="PR00368">
    <property type="entry name" value="FADPNR"/>
</dbReference>
<sequence length="402" mass="41961">MSGIVIIGAGECGVRAAFAARANGFDGKVTLVGDESGLPYERPPLSKPDANGATLKPICTTQMLAAKDITLLDGVGALRIDRDTSCVRLSTGEDLPYLRLLLAIGASPRRLTCEGSEHAVTLRTIEDANRIYSQAVNGSRTVIIGAGLIGLELAAELVGRGNKVTILEAGPVPLGRNVPQPLAQRIVERHIAEGVDIVCNVEVARISGRAVELVGGQSIAADLVVAAIGVVPNTDLAQAAGLYIGNGIVVDEALRTNDTNIFAAGDCASVNFSGLGLQRFETWQNAQLQGEIAGRNLAGASGVFQPPVWFWSDQYDLGLQGVGQTNGTATALRTLSDDAEILFYLNNSNQLVGAAGLGVGNAVAKDIKLAHKLIEAKVAIEAAHLEDPTTNLKKLLRPVPAN</sequence>
<dbReference type="EC" id="1.18.1.-" evidence="7"/>
<dbReference type="PRINTS" id="PR00469">
    <property type="entry name" value="PNDRDTASEII"/>
</dbReference>
<dbReference type="GO" id="GO:0016651">
    <property type="term" value="F:oxidoreductase activity, acting on NAD(P)H"/>
    <property type="evidence" value="ECO:0007669"/>
    <property type="project" value="TreeGrafter"/>
</dbReference>
<dbReference type="RefSeq" id="WP_093993896.1">
    <property type="nucleotide sequence ID" value="NZ_FXZK01000012.1"/>
</dbReference>
<keyword evidence="2" id="KW-0285">Flavoprotein</keyword>
<dbReference type="Gene3D" id="3.50.50.60">
    <property type="entry name" value="FAD/NAD(P)-binding domain"/>
    <property type="match status" value="2"/>
</dbReference>
<protein>
    <submittedName>
        <fullName evidence="7">Rhodocoxin reductase</fullName>
        <ecNumber evidence="7">1.18.1.-</ecNumber>
    </submittedName>
</protein>
<dbReference type="EMBL" id="FXZK01000012">
    <property type="protein sequence ID" value="SMY09713.1"/>
    <property type="molecule type" value="Genomic_DNA"/>
</dbReference>
<dbReference type="SUPFAM" id="SSF51905">
    <property type="entry name" value="FAD/NAD(P)-binding domain"/>
    <property type="match status" value="1"/>
</dbReference>
<keyword evidence="8" id="KW-1185">Reference proteome</keyword>
<dbReference type="Pfam" id="PF07992">
    <property type="entry name" value="Pyr_redox_2"/>
    <property type="match status" value="1"/>
</dbReference>
<dbReference type="Pfam" id="PF14759">
    <property type="entry name" value="Reductase_C"/>
    <property type="match status" value="1"/>
</dbReference>
<evidence type="ECO:0000256" key="4">
    <source>
        <dbReference type="ARBA" id="ARBA00023002"/>
    </source>
</evidence>
<dbReference type="AlphaFoldDB" id="A0A238LJK1"/>
<dbReference type="GO" id="GO:0005737">
    <property type="term" value="C:cytoplasm"/>
    <property type="evidence" value="ECO:0007669"/>
    <property type="project" value="TreeGrafter"/>
</dbReference>
<dbReference type="InterPro" id="IPR023753">
    <property type="entry name" value="FAD/NAD-binding_dom"/>
</dbReference>
<reference evidence="7 8" key="1">
    <citation type="submission" date="2017-05" db="EMBL/GenBank/DDBJ databases">
        <authorList>
            <person name="Song R."/>
            <person name="Chenine A.L."/>
            <person name="Ruprecht R.M."/>
        </authorList>
    </citation>
    <scope>NUCLEOTIDE SEQUENCE [LARGE SCALE GENOMIC DNA]</scope>
    <source>
        <strain evidence="7 8">CECT 8899</strain>
    </source>
</reference>
<evidence type="ECO:0000256" key="1">
    <source>
        <dbReference type="ARBA" id="ARBA00001974"/>
    </source>
</evidence>
<dbReference type="Proteomes" id="UP000201613">
    <property type="component" value="Unassembled WGS sequence"/>
</dbReference>